<evidence type="ECO:0000256" key="2">
    <source>
        <dbReference type="ARBA" id="ARBA00012438"/>
    </source>
</evidence>
<accession>A0A2P8DJM9</accession>
<dbReference type="InterPro" id="IPR011495">
    <property type="entry name" value="Sig_transdc_His_kin_sub2_dim/P"/>
</dbReference>
<dbReference type="InterPro" id="IPR038424">
    <property type="entry name" value="H_kinase_PdtaS_GAF_sf"/>
</dbReference>
<dbReference type="InterPro" id="IPR035965">
    <property type="entry name" value="PAS-like_dom_sf"/>
</dbReference>
<dbReference type="AlphaFoldDB" id="A0A2P8DJM9"/>
<dbReference type="GO" id="GO:0004673">
    <property type="term" value="F:protein histidine kinase activity"/>
    <property type="evidence" value="ECO:0007669"/>
    <property type="project" value="UniProtKB-EC"/>
</dbReference>
<evidence type="ECO:0000256" key="4">
    <source>
        <dbReference type="ARBA" id="ARBA00023012"/>
    </source>
</evidence>
<dbReference type="Gene3D" id="3.30.565.10">
    <property type="entry name" value="Histidine kinase-like ATPase, C-terminal domain"/>
    <property type="match status" value="1"/>
</dbReference>
<dbReference type="PRINTS" id="PR00344">
    <property type="entry name" value="BCTRLSENSOR"/>
</dbReference>
<feature type="domain" description="Histidine kinase" evidence="5">
    <location>
        <begin position="310"/>
        <end position="512"/>
    </location>
</feature>
<keyword evidence="7" id="KW-1185">Reference proteome</keyword>
<dbReference type="RefSeq" id="WP_106583309.1">
    <property type="nucleotide sequence ID" value="NZ_PYGA01000008.1"/>
</dbReference>
<dbReference type="InterPro" id="IPR005467">
    <property type="entry name" value="His_kinase_dom"/>
</dbReference>
<dbReference type="SMART" id="SM00387">
    <property type="entry name" value="HATPase_c"/>
    <property type="match status" value="1"/>
</dbReference>
<dbReference type="Pfam" id="PF12282">
    <property type="entry name" value="GAF_PdtaS"/>
    <property type="match status" value="1"/>
</dbReference>
<evidence type="ECO:0000313" key="6">
    <source>
        <dbReference type="EMBL" id="PSK97426.1"/>
    </source>
</evidence>
<dbReference type="Proteomes" id="UP000240542">
    <property type="component" value="Unassembled WGS sequence"/>
</dbReference>
<dbReference type="InterPro" id="IPR003594">
    <property type="entry name" value="HATPase_dom"/>
</dbReference>
<evidence type="ECO:0000256" key="3">
    <source>
        <dbReference type="ARBA" id="ARBA00022777"/>
    </source>
</evidence>
<dbReference type="EMBL" id="PYGA01000008">
    <property type="protein sequence ID" value="PSK97426.1"/>
    <property type="molecule type" value="Genomic_DNA"/>
</dbReference>
<evidence type="ECO:0000256" key="1">
    <source>
        <dbReference type="ARBA" id="ARBA00000085"/>
    </source>
</evidence>
<evidence type="ECO:0000259" key="5">
    <source>
        <dbReference type="PROSITE" id="PS50109"/>
    </source>
</evidence>
<dbReference type="InterPro" id="IPR004358">
    <property type="entry name" value="Sig_transdc_His_kin-like_C"/>
</dbReference>
<dbReference type="SUPFAM" id="SSF55785">
    <property type="entry name" value="PYP-like sensor domain (PAS domain)"/>
    <property type="match status" value="1"/>
</dbReference>
<gene>
    <name evidence="6" type="ORF">CLV63_108146</name>
</gene>
<dbReference type="InterPro" id="IPR022066">
    <property type="entry name" value="PdtaS_GAF"/>
</dbReference>
<organism evidence="6 7">
    <name type="scientific">Murinocardiopsis flavida</name>
    <dbReference type="NCBI Taxonomy" id="645275"/>
    <lineage>
        <taxon>Bacteria</taxon>
        <taxon>Bacillati</taxon>
        <taxon>Actinomycetota</taxon>
        <taxon>Actinomycetes</taxon>
        <taxon>Streptosporangiales</taxon>
        <taxon>Nocardiopsidaceae</taxon>
        <taxon>Murinocardiopsis</taxon>
    </lineage>
</organism>
<sequence length="515" mass="56390">MPHLSDLIRRYTALKTADLEWLHALVSDWQLLADLSFADLVLWVRLRDDSGWVAVSQMRPTTGPTAFQDDLVETFLSDGMAGMLRPGASTRAQAAAKRALIDRAWTEGRICREGDPDWSGGVPVREETVPVRRDGHLIAVIQRSTNLSSARTPSRLELTYLQSASDLAQMIAEGDFPFSDQGPLMVRSPRVGDGLLRLDQEGRVVYASPNALSAYRRLGLTADLVGGYLSRTTLDLASTADARDESLPWTAAGRVPQESEVEARGSSIQLRSIPLVIGGTRIGALVMVRDVTELRRRERELMTKDATIREIHHRVKNNLQTVAALLRLQGRRIQVPEGRAALDEAERRVGSIAIVHEMLSHTPDEIVDFDDIADRVIEMAAEVSSTSDTVVPRRCGHFGLLSALTATPLSMVLTELVQNAIEHGLRHGPGHIEVRVVREDAGRDEPDRAGRLLIEVADDGGGLPDDFDIDSNDSLGLQIVRTLIVGELGGHLEIKPQESGGTKVAIDLPVEHPQP</sequence>
<dbReference type="PROSITE" id="PS50109">
    <property type="entry name" value="HIS_KIN"/>
    <property type="match status" value="1"/>
</dbReference>
<name>A0A2P8DJM9_9ACTN</name>
<keyword evidence="4" id="KW-0902">Two-component regulatory system</keyword>
<dbReference type="InterPro" id="IPR036890">
    <property type="entry name" value="HATPase_C_sf"/>
</dbReference>
<comment type="catalytic activity">
    <reaction evidence="1">
        <text>ATP + protein L-histidine = ADP + protein N-phospho-L-histidine.</text>
        <dbReference type="EC" id="2.7.13.3"/>
    </reaction>
</comment>
<dbReference type="OrthoDB" id="9767435at2"/>
<dbReference type="PANTHER" id="PTHR43065:SF23">
    <property type="entry name" value="SENSOR HISTIDINE KINASE PDTAS"/>
    <property type="match status" value="1"/>
</dbReference>
<proteinExistence type="predicted"/>
<dbReference type="GO" id="GO:0000160">
    <property type="term" value="P:phosphorelay signal transduction system"/>
    <property type="evidence" value="ECO:0007669"/>
    <property type="project" value="UniProtKB-KW"/>
</dbReference>
<dbReference type="EC" id="2.7.13.3" evidence="2"/>
<dbReference type="Gene3D" id="3.30.450.280">
    <property type="entry name" value="GAF domain"/>
    <property type="match status" value="1"/>
</dbReference>
<evidence type="ECO:0000313" key="7">
    <source>
        <dbReference type="Proteomes" id="UP000240542"/>
    </source>
</evidence>
<keyword evidence="3" id="KW-0418">Kinase</keyword>
<dbReference type="Gene3D" id="3.30.450.20">
    <property type="entry name" value="PAS domain"/>
    <property type="match status" value="1"/>
</dbReference>
<reference evidence="6 7" key="1">
    <citation type="submission" date="2018-03" db="EMBL/GenBank/DDBJ databases">
        <title>Genomic Encyclopedia of Archaeal and Bacterial Type Strains, Phase II (KMG-II): from individual species to whole genera.</title>
        <authorList>
            <person name="Goeker M."/>
        </authorList>
    </citation>
    <scope>NUCLEOTIDE SEQUENCE [LARGE SCALE GENOMIC DNA]</scope>
    <source>
        <strain evidence="6 7">DSM 45312</strain>
    </source>
</reference>
<comment type="caution">
    <text evidence="6">The sequence shown here is derived from an EMBL/GenBank/DDBJ whole genome shotgun (WGS) entry which is preliminary data.</text>
</comment>
<protein>
    <recommendedName>
        <fullName evidence="2">histidine kinase</fullName>
        <ecNumber evidence="2">2.7.13.3</ecNumber>
    </recommendedName>
</protein>
<keyword evidence="3" id="KW-0808">Transferase</keyword>
<dbReference type="SUPFAM" id="SSF55874">
    <property type="entry name" value="ATPase domain of HSP90 chaperone/DNA topoisomerase II/histidine kinase"/>
    <property type="match status" value="1"/>
</dbReference>
<dbReference type="Pfam" id="PF02518">
    <property type="entry name" value="HATPase_c"/>
    <property type="match status" value="1"/>
</dbReference>
<dbReference type="Pfam" id="PF07568">
    <property type="entry name" value="HisKA_2"/>
    <property type="match status" value="1"/>
</dbReference>
<dbReference type="PANTHER" id="PTHR43065">
    <property type="entry name" value="SENSOR HISTIDINE KINASE"/>
    <property type="match status" value="1"/>
</dbReference>